<dbReference type="GO" id="GO:0003899">
    <property type="term" value="F:DNA-directed RNA polymerase activity"/>
    <property type="evidence" value="ECO:0007669"/>
    <property type="project" value="UniProtKB-UniRule"/>
</dbReference>
<keyword evidence="5 12" id="KW-0235">DNA replication</keyword>
<dbReference type="InterPro" id="IPR006171">
    <property type="entry name" value="TOPRIM_dom"/>
</dbReference>
<dbReference type="SMART" id="SM00400">
    <property type="entry name" value="ZnF_CHCC"/>
    <property type="match status" value="1"/>
</dbReference>
<evidence type="ECO:0000256" key="10">
    <source>
        <dbReference type="ARBA" id="ARBA00023125"/>
    </source>
</evidence>
<proteinExistence type="inferred from homology"/>
<dbReference type="PATRIC" id="fig|1619117.3.peg.363"/>
<dbReference type="SMART" id="SM00493">
    <property type="entry name" value="TOPRIM"/>
    <property type="match status" value="1"/>
</dbReference>
<evidence type="ECO:0000256" key="14">
    <source>
        <dbReference type="PIRSR" id="PIRSR002811-1"/>
    </source>
</evidence>
<dbReference type="InterPro" id="IPR016136">
    <property type="entry name" value="DNA_helicase_N/primase_C"/>
</dbReference>
<comment type="caution">
    <text evidence="17">The sequence shown here is derived from an EMBL/GenBank/DDBJ whole genome shotgun (WGS) entry which is preliminary data.</text>
</comment>
<evidence type="ECO:0000256" key="2">
    <source>
        <dbReference type="ARBA" id="ARBA00022515"/>
    </source>
</evidence>
<dbReference type="GO" id="GO:0003677">
    <property type="term" value="F:DNA binding"/>
    <property type="evidence" value="ECO:0007669"/>
    <property type="project" value="UniProtKB-KW"/>
</dbReference>
<sequence length="588" mass="65471">MDQVDQIKRQLNVVDIVGSYIELKKAGNNYKALCPFHSEKSPSFMVSPELQIFKCFGCGEAGDIFSFIQKIEGVEFPQALEQLADKAGIKLEKAKGDPEKSRKAVLFEINHLAAQYYHYILTKHRVGKKALAYFTKKRGLTMDTILSFNLGYAPDSWDSLFGFLTKKKYSINDMLAAGIIVQSKSGTHIDKFKGRVIFPMMGIDGNVVGFAGRTLFDRDPKYLNTSETLVFHKGSFLFGLDRAKVSVKKEGAVFVEGPVDVISACQAGITNVIATSGTALTTAQLKIIARYTQDITFCFDSDTAGFAAMERAIGLTERENLNVRVALLPDGFKDLDEFLVAKDGHDVKKVLSQAAPVYDFFIADALKKNNKHDPIGKKKIVAELIPWFAKINDPVTQNHYGKKLAELVGIDEEVITTMLKTGSAADDGAEFSADTSAQNAPSAKITSPQEYLLVLLLRAPLDAAQKVLYKLGQRDFTNPQFEAIFSGLKAYLLGRKKKFEIKHFSNKFDETLRKVVEEMYLWDLGESSNGDAFFDSEIDMAFARVKQDTVKRELKELGAKIKEAELENNQAAIKELSEKFEELSQKLI</sequence>
<dbReference type="FunFam" id="3.90.580.10:FF:000001">
    <property type="entry name" value="DNA primase"/>
    <property type="match status" value="1"/>
</dbReference>
<dbReference type="InterPro" id="IPR037068">
    <property type="entry name" value="DNA_primase_core_N_sf"/>
</dbReference>
<dbReference type="HAMAP" id="MF_00974">
    <property type="entry name" value="DNA_primase_DnaG"/>
    <property type="match status" value="1"/>
</dbReference>
<keyword evidence="15" id="KW-0175">Coiled coil</keyword>
<feature type="zinc finger region" description="CHC2-type" evidence="12 14">
    <location>
        <begin position="34"/>
        <end position="58"/>
    </location>
</feature>
<evidence type="ECO:0000259" key="16">
    <source>
        <dbReference type="PROSITE" id="PS50880"/>
    </source>
</evidence>
<dbReference type="PROSITE" id="PS50880">
    <property type="entry name" value="TOPRIM"/>
    <property type="match status" value="1"/>
</dbReference>
<dbReference type="GO" id="GO:0000428">
    <property type="term" value="C:DNA-directed RNA polymerase complex"/>
    <property type="evidence" value="ECO:0007669"/>
    <property type="project" value="UniProtKB-KW"/>
</dbReference>
<dbReference type="InterPro" id="IPR006295">
    <property type="entry name" value="DNA_primase_DnaG"/>
</dbReference>
<keyword evidence="8 12" id="KW-0862">Zinc</keyword>
<evidence type="ECO:0000256" key="7">
    <source>
        <dbReference type="ARBA" id="ARBA00022771"/>
    </source>
</evidence>
<dbReference type="Proteomes" id="UP000034684">
    <property type="component" value="Unassembled WGS sequence"/>
</dbReference>
<comment type="catalytic activity">
    <reaction evidence="12">
        <text>ssDNA + n NTP = ssDNA/pppN(pN)n-1 hybrid + (n-1) diphosphate.</text>
        <dbReference type="EC" id="2.7.7.101"/>
    </reaction>
</comment>
<evidence type="ECO:0000256" key="11">
    <source>
        <dbReference type="ARBA" id="ARBA00023163"/>
    </source>
</evidence>
<evidence type="ECO:0000256" key="1">
    <source>
        <dbReference type="ARBA" id="ARBA00022478"/>
    </source>
</evidence>
<name>A0A0G1RJJ0_UNCKA</name>
<dbReference type="Pfam" id="PF13155">
    <property type="entry name" value="Toprim_2"/>
    <property type="match status" value="1"/>
</dbReference>
<feature type="coiled-coil region" evidence="15">
    <location>
        <begin position="547"/>
        <end position="586"/>
    </location>
</feature>
<dbReference type="EC" id="2.7.7.101" evidence="12"/>
<dbReference type="GO" id="GO:0008270">
    <property type="term" value="F:zinc ion binding"/>
    <property type="evidence" value="ECO:0007669"/>
    <property type="project" value="UniProtKB-UniRule"/>
</dbReference>
<evidence type="ECO:0000313" key="17">
    <source>
        <dbReference type="EMBL" id="KKU57242.1"/>
    </source>
</evidence>
<dbReference type="PANTHER" id="PTHR30313:SF2">
    <property type="entry name" value="DNA PRIMASE"/>
    <property type="match status" value="1"/>
</dbReference>
<evidence type="ECO:0000256" key="6">
    <source>
        <dbReference type="ARBA" id="ARBA00022723"/>
    </source>
</evidence>
<dbReference type="InterPro" id="IPR050219">
    <property type="entry name" value="DnaG_primase"/>
</dbReference>
<comment type="function">
    <text evidence="12 13">RNA polymerase that catalyzes the synthesis of short RNA molecules used as primers for DNA polymerase during DNA replication.</text>
</comment>
<protein>
    <recommendedName>
        <fullName evidence="12 13">DNA primase</fullName>
        <ecNumber evidence="12">2.7.7.101</ecNumber>
    </recommendedName>
</protein>
<evidence type="ECO:0000256" key="12">
    <source>
        <dbReference type="HAMAP-Rule" id="MF_00974"/>
    </source>
</evidence>
<dbReference type="InterPro" id="IPR030846">
    <property type="entry name" value="DnaG_bac"/>
</dbReference>
<dbReference type="SUPFAM" id="SSF57783">
    <property type="entry name" value="Zinc beta-ribbon"/>
    <property type="match status" value="1"/>
</dbReference>
<dbReference type="AlphaFoldDB" id="A0A0G1RJJ0"/>
<dbReference type="Pfam" id="PF08275">
    <property type="entry name" value="DNAG_N"/>
    <property type="match status" value="1"/>
</dbReference>
<evidence type="ECO:0000256" key="5">
    <source>
        <dbReference type="ARBA" id="ARBA00022705"/>
    </source>
</evidence>
<evidence type="ECO:0000256" key="8">
    <source>
        <dbReference type="ARBA" id="ARBA00022833"/>
    </source>
</evidence>
<keyword evidence="11 12" id="KW-0804">Transcription</keyword>
<keyword evidence="7 12" id="KW-0863">Zinc-finger</keyword>
<evidence type="ECO:0000256" key="3">
    <source>
        <dbReference type="ARBA" id="ARBA00022679"/>
    </source>
</evidence>
<reference evidence="17 18" key="1">
    <citation type="journal article" date="2015" name="Nature">
        <title>rRNA introns, odd ribosomes, and small enigmatic genomes across a large radiation of phyla.</title>
        <authorList>
            <person name="Brown C.T."/>
            <person name="Hug L.A."/>
            <person name="Thomas B.C."/>
            <person name="Sharon I."/>
            <person name="Castelle C.J."/>
            <person name="Singh A."/>
            <person name="Wilkins M.J."/>
            <person name="Williams K.H."/>
            <person name="Banfield J.F."/>
        </authorList>
    </citation>
    <scope>NUCLEOTIDE SEQUENCE [LARGE SCALE GENOMIC DNA]</scope>
</reference>
<keyword evidence="10 12" id="KW-0238">DNA-binding</keyword>
<gene>
    <name evidence="12" type="primary">dnaG</name>
    <name evidence="17" type="ORF">UX79_C0017G0006</name>
</gene>
<dbReference type="SUPFAM" id="SSF56731">
    <property type="entry name" value="DNA primase core"/>
    <property type="match status" value="1"/>
</dbReference>
<comment type="domain">
    <text evidence="12">Contains an N-terminal zinc-binding domain, a central core domain that contains the primase activity, and a C-terminal DnaB-binding domain.</text>
</comment>
<keyword evidence="1 12" id="KW-0240">DNA-directed RNA polymerase</keyword>
<dbReference type="Gene3D" id="3.40.1360.10">
    <property type="match status" value="1"/>
</dbReference>
<evidence type="ECO:0000256" key="9">
    <source>
        <dbReference type="ARBA" id="ARBA00022842"/>
    </source>
</evidence>
<evidence type="ECO:0000256" key="13">
    <source>
        <dbReference type="PIRNR" id="PIRNR002811"/>
    </source>
</evidence>
<dbReference type="NCBIfam" id="TIGR01391">
    <property type="entry name" value="dnaG"/>
    <property type="match status" value="1"/>
</dbReference>
<accession>A0A0G1RJJ0</accession>
<dbReference type="Gene3D" id="1.10.860.10">
    <property type="entry name" value="DNAb Helicase, Chain A"/>
    <property type="match status" value="1"/>
</dbReference>
<dbReference type="InterPro" id="IPR019475">
    <property type="entry name" value="DNA_primase_DnaB-bd"/>
</dbReference>
<dbReference type="EMBL" id="LCNN01000017">
    <property type="protein sequence ID" value="KKU57242.1"/>
    <property type="molecule type" value="Genomic_DNA"/>
</dbReference>
<dbReference type="GO" id="GO:0005737">
    <property type="term" value="C:cytoplasm"/>
    <property type="evidence" value="ECO:0007669"/>
    <property type="project" value="TreeGrafter"/>
</dbReference>
<dbReference type="Gene3D" id="3.90.580.10">
    <property type="entry name" value="Zinc finger, CHC2-type domain"/>
    <property type="match status" value="1"/>
</dbReference>
<dbReference type="PIRSF" id="PIRSF002811">
    <property type="entry name" value="DnaG"/>
    <property type="match status" value="1"/>
</dbReference>
<comment type="subunit">
    <text evidence="12">Monomer. Interacts with DnaB.</text>
</comment>
<keyword evidence="2 12" id="KW-0639">Primosome</keyword>
<dbReference type="Gene3D" id="3.90.980.10">
    <property type="entry name" value="DNA primase, catalytic core, N-terminal domain"/>
    <property type="match status" value="1"/>
</dbReference>
<evidence type="ECO:0000256" key="4">
    <source>
        <dbReference type="ARBA" id="ARBA00022695"/>
    </source>
</evidence>
<dbReference type="GO" id="GO:1990077">
    <property type="term" value="C:primosome complex"/>
    <property type="evidence" value="ECO:0007669"/>
    <property type="project" value="UniProtKB-KW"/>
</dbReference>
<dbReference type="PANTHER" id="PTHR30313">
    <property type="entry name" value="DNA PRIMASE"/>
    <property type="match status" value="1"/>
</dbReference>
<dbReference type="Pfam" id="PF10410">
    <property type="entry name" value="DnaB_bind"/>
    <property type="match status" value="1"/>
</dbReference>
<evidence type="ECO:0000256" key="15">
    <source>
        <dbReference type="SAM" id="Coils"/>
    </source>
</evidence>
<keyword evidence="9" id="KW-0460">Magnesium</keyword>
<dbReference type="CDD" id="cd03364">
    <property type="entry name" value="TOPRIM_DnaG_primases"/>
    <property type="match status" value="1"/>
</dbReference>
<keyword evidence="6 12" id="KW-0479">Metal-binding</keyword>
<dbReference type="InterPro" id="IPR034151">
    <property type="entry name" value="TOPRIM_DnaG_bac"/>
</dbReference>
<feature type="domain" description="Toprim" evidence="16">
    <location>
        <begin position="250"/>
        <end position="333"/>
    </location>
</feature>
<dbReference type="InterPro" id="IPR002694">
    <property type="entry name" value="Znf_CHC2"/>
</dbReference>
<organism evidence="17 18">
    <name type="scientific">candidate division WWE3 bacterium GW2011_GWB1_47_11</name>
    <dbReference type="NCBI Taxonomy" id="1619117"/>
    <lineage>
        <taxon>Bacteria</taxon>
        <taxon>Katanobacteria</taxon>
    </lineage>
</organism>
<dbReference type="GO" id="GO:0006269">
    <property type="term" value="P:DNA replication, synthesis of primer"/>
    <property type="evidence" value="ECO:0007669"/>
    <property type="project" value="UniProtKB-UniRule"/>
</dbReference>
<keyword evidence="3 12" id="KW-0808">Transferase</keyword>
<keyword evidence="4 12" id="KW-0548">Nucleotidyltransferase</keyword>
<evidence type="ECO:0000313" key="18">
    <source>
        <dbReference type="Proteomes" id="UP000034684"/>
    </source>
</evidence>
<dbReference type="InterPro" id="IPR036977">
    <property type="entry name" value="DNA_primase_Znf_CHC2"/>
</dbReference>
<dbReference type="Pfam" id="PF01807">
    <property type="entry name" value="Zn_ribbon_DnaG"/>
    <property type="match status" value="1"/>
</dbReference>
<comment type="cofactor">
    <cofactor evidence="12 13 14">
        <name>Zn(2+)</name>
        <dbReference type="ChEBI" id="CHEBI:29105"/>
    </cofactor>
    <text evidence="12 13 14">Binds 1 zinc ion per monomer.</text>
</comment>
<comment type="similarity">
    <text evidence="12 13">Belongs to the DnaG primase family.</text>
</comment>
<dbReference type="InterPro" id="IPR013264">
    <property type="entry name" value="DNAG_N"/>
</dbReference>